<dbReference type="EMBL" id="CP093547">
    <property type="protein sequence ID" value="UNP29223.1"/>
    <property type="molecule type" value="Genomic_DNA"/>
</dbReference>
<evidence type="ECO:0008006" key="4">
    <source>
        <dbReference type="Google" id="ProtNLM"/>
    </source>
</evidence>
<sequence length="177" mass="19241">MNRNALNPDVHVWLGDEKAIETSAIAAPLAMILSIATLVVAVKLQMSGMVTVAWIAAAASLASHVWFALLRTRLVVALYQYLFVRWGNTRLEAIGPVRRRARALAIGAAGSWTVAVMQGLTLISLNLAYTYPEIIPVYAVVLALSCAYSTGFIYSRKALIEEVLQLRDVAPACEARL</sequence>
<evidence type="ECO:0000256" key="1">
    <source>
        <dbReference type="SAM" id="Phobius"/>
    </source>
</evidence>
<accession>A0ABY3X9F7</accession>
<organism evidence="2 3">
    <name type="scientific">Lysobacter gummosus</name>
    <dbReference type="NCBI Taxonomy" id="262324"/>
    <lineage>
        <taxon>Bacteria</taxon>
        <taxon>Pseudomonadati</taxon>
        <taxon>Pseudomonadota</taxon>
        <taxon>Gammaproteobacteria</taxon>
        <taxon>Lysobacterales</taxon>
        <taxon>Lysobacteraceae</taxon>
        <taxon>Lysobacter</taxon>
    </lineage>
</organism>
<keyword evidence="1" id="KW-0812">Transmembrane</keyword>
<feature type="transmembrane region" description="Helical" evidence="1">
    <location>
        <begin position="103"/>
        <end position="129"/>
    </location>
</feature>
<dbReference type="Proteomes" id="UP000829194">
    <property type="component" value="Chromosome"/>
</dbReference>
<keyword evidence="1" id="KW-0472">Membrane</keyword>
<reference evidence="2 3" key="1">
    <citation type="submission" date="2022-03" db="EMBL/GenBank/DDBJ databases">
        <title>Complete genome sequence of Lysobacter capsici VKM B-2533 and Lysobacter gummosus 10.1.1, promising sources of lytic agents.</title>
        <authorList>
            <person name="Tarlachkov S.V."/>
            <person name="Kudryakova I.V."/>
            <person name="Afoshin A.S."/>
            <person name="Leontyevskaya E.A."/>
            <person name="Leontyevskaya N.V."/>
        </authorList>
    </citation>
    <scope>NUCLEOTIDE SEQUENCE [LARGE SCALE GENOMIC DNA]</scope>
    <source>
        <strain evidence="2 3">10.1.1</strain>
    </source>
</reference>
<dbReference type="RefSeq" id="WP_148649090.1">
    <property type="nucleotide sequence ID" value="NZ_CP011131.1"/>
</dbReference>
<protein>
    <recommendedName>
        <fullName evidence="4">Transmembrane protein</fullName>
    </recommendedName>
</protein>
<feature type="transmembrane region" description="Helical" evidence="1">
    <location>
        <begin position="49"/>
        <end position="68"/>
    </location>
</feature>
<proteinExistence type="predicted"/>
<keyword evidence="3" id="KW-1185">Reference proteome</keyword>
<gene>
    <name evidence="2" type="ORF">MOV92_22600</name>
</gene>
<name>A0ABY3X9F7_9GAMM</name>
<evidence type="ECO:0000313" key="3">
    <source>
        <dbReference type="Proteomes" id="UP000829194"/>
    </source>
</evidence>
<feature type="transmembrane region" description="Helical" evidence="1">
    <location>
        <begin position="135"/>
        <end position="154"/>
    </location>
</feature>
<evidence type="ECO:0000313" key="2">
    <source>
        <dbReference type="EMBL" id="UNP29223.1"/>
    </source>
</evidence>
<feature type="transmembrane region" description="Helical" evidence="1">
    <location>
        <begin position="20"/>
        <end position="42"/>
    </location>
</feature>
<keyword evidence="1" id="KW-1133">Transmembrane helix</keyword>